<dbReference type="OrthoDB" id="9803668at2"/>
<feature type="domain" description="DDH" evidence="1">
    <location>
        <begin position="19"/>
        <end position="156"/>
    </location>
</feature>
<dbReference type="InterPro" id="IPR003156">
    <property type="entry name" value="DHHA1_dom"/>
</dbReference>
<dbReference type="KEGG" id="jda:BW727_100592"/>
<dbReference type="Gene3D" id="3.10.310.30">
    <property type="match status" value="1"/>
</dbReference>
<dbReference type="Gene3D" id="3.90.1640.10">
    <property type="entry name" value="inorganic pyrophosphatase (n-terminal core)"/>
    <property type="match status" value="1"/>
</dbReference>
<evidence type="ECO:0000259" key="2">
    <source>
        <dbReference type="Pfam" id="PF02272"/>
    </source>
</evidence>
<dbReference type="InterPro" id="IPR001667">
    <property type="entry name" value="DDH_dom"/>
</dbReference>
<evidence type="ECO:0000259" key="1">
    <source>
        <dbReference type="Pfam" id="PF01368"/>
    </source>
</evidence>
<accession>A0A1S6IN56</accession>
<sequence>MIKELYERIYEEIRAYETIIIHRHLRPDPDALGSQLGLAYLIKNKFPEKNIRVVGSEVDSLTYLGVMDQIEDKEYAHSLVIVTDTANRPRIDDKRYSQGEKLIKIDHHPNDDEYGDIRLVNTKASSCSEIIADLSIYLGERLPMVNKAARVLYAGMIGDTGRFLYPSTTAHTLRTASYLMDFDFSASEVAQSMNTNSQKIAQLSGYVLQNLKISENGVGSIILSREVLDKFDVNDDDTAPVVPLPGTIEGVICWGIFVEQVSGYYRCRLRSKGPVINEVAKAYNGGGHPLASGANAKDKHEINEILTAFDALVRDWQKE</sequence>
<name>A0A1S6IN56_9LACT</name>
<dbReference type="GO" id="GO:0016787">
    <property type="term" value="F:hydrolase activity"/>
    <property type="evidence" value="ECO:0007669"/>
    <property type="project" value="UniProtKB-KW"/>
</dbReference>
<keyword evidence="4" id="KW-1185">Reference proteome</keyword>
<reference evidence="3 4" key="1">
    <citation type="journal article" date="2014" name="Int. J. Syst. Evol. Microbiol.">
        <title>Jeotgalibaca dankookensis gen. nov., sp. nov., a member of the family Carnobacteriaceae, isolated from seujeot (Korean traditional food).</title>
        <authorList>
            <person name="Lee D.G."/>
            <person name="Trujillo M.E."/>
            <person name="Kang H."/>
            <person name="Ahn T.Y."/>
        </authorList>
    </citation>
    <scope>NUCLEOTIDE SEQUENCE [LARGE SCALE GENOMIC DNA]</scope>
    <source>
        <strain evidence="3 4">EX-07</strain>
    </source>
</reference>
<protein>
    <submittedName>
        <fullName evidence="3">Putative bifunctional oligoribonuclease and PAP phosphatase NrnA</fullName>
        <ecNumber evidence="3">3.1.-.-</ecNumber>
    </submittedName>
</protein>
<dbReference type="SUPFAM" id="SSF64182">
    <property type="entry name" value="DHH phosphoesterases"/>
    <property type="match status" value="1"/>
</dbReference>
<dbReference type="EMBL" id="CP019728">
    <property type="protein sequence ID" value="AQS52985.1"/>
    <property type="molecule type" value="Genomic_DNA"/>
</dbReference>
<dbReference type="GO" id="GO:0003676">
    <property type="term" value="F:nucleic acid binding"/>
    <property type="evidence" value="ECO:0007669"/>
    <property type="project" value="InterPro"/>
</dbReference>
<evidence type="ECO:0000313" key="3">
    <source>
        <dbReference type="EMBL" id="AQS52985.1"/>
    </source>
</evidence>
<dbReference type="Proteomes" id="UP000188993">
    <property type="component" value="Chromosome"/>
</dbReference>
<dbReference type="EC" id="3.1.-.-" evidence="3"/>
<dbReference type="PANTHER" id="PTHR47618:SF1">
    <property type="entry name" value="BIFUNCTIONAL OLIGORIBONUCLEASE AND PAP PHOSPHATASE NRNA"/>
    <property type="match status" value="1"/>
</dbReference>
<dbReference type="InterPro" id="IPR051319">
    <property type="entry name" value="Oligoribo/pAp-PDE_c-di-AMP_PDE"/>
</dbReference>
<evidence type="ECO:0000313" key="4">
    <source>
        <dbReference type="Proteomes" id="UP000188993"/>
    </source>
</evidence>
<dbReference type="Pfam" id="PF02272">
    <property type="entry name" value="DHHA1"/>
    <property type="match status" value="1"/>
</dbReference>
<feature type="domain" description="DHHA1" evidence="2">
    <location>
        <begin position="230"/>
        <end position="314"/>
    </location>
</feature>
<organism evidence="3 4">
    <name type="scientific">Jeotgalibaca dankookensis</name>
    <dbReference type="NCBI Taxonomy" id="708126"/>
    <lineage>
        <taxon>Bacteria</taxon>
        <taxon>Bacillati</taxon>
        <taxon>Bacillota</taxon>
        <taxon>Bacilli</taxon>
        <taxon>Lactobacillales</taxon>
        <taxon>Carnobacteriaceae</taxon>
        <taxon>Jeotgalibaca</taxon>
    </lineage>
</organism>
<dbReference type="Pfam" id="PF01368">
    <property type="entry name" value="DHH"/>
    <property type="match status" value="1"/>
</dbReference>
<keyword evidence="3" id="KW-0378">Hydrolase</keyword>
<dbReference type="RefSeq" id="WP_062472302.1">
    <property type="nucleotide sequence ID" value="NZ_BBYN01000044.1"/>
</dbReference>
<dbReference type="InterPro" id="IPR038763">
    <property type="entry name" value="DHH_sf"/>
</dbReference>
<dbReference type="AlphaFoldDB" id="A0A1S6IN56"/>
<dbReference type="STRING" id="708126.BW727_100592"/>
<proteinExistence type="predicted"/>
<dbReference type="PANTHER" id="PTHR47618">
    <property type="entry name" value="BIFUNCTIONAL OLIGORIBONUCLEASE AND PAP PHOSPHATASE NRNA"/>
    <property type="match status" value="1"/>
</dbReference>
<gene>
    <name evidence="3" type="primary">nrnA</name>
    <name evidence="3" type="ORF">BW727_100592</name>
</gene>